<evidence type="ECO:0000256" key="7">
    <source>
        <dbReference type="ARBA" id="ARBA00022833"/>
    </source>
</evidence>
<protein>
    <recommendedName>
        <fullName evidence="3">RING-type E3 ubiquitin transferase</fullName>
        <ecNumber evidence="3">2.3.2.27</ecNumber>
    </recommendedName>
</protein>
<evidence type="ECO:0000313" key="14">
    <source>
        <dbReference type="EMBL" id="GAA0150459.1"/>
    </source>
</evidence>
<evidence type="ECO:0000256" key="6">
    <source>
        <dbReference type="ARBA" id="ARBA00022723"/>
    </source>
</evidence>
<evidence type="ECO:0000256" key="11">
    <source>
        <dbReference type="PROSITE-ProRule" id="PRU00175"/>
    </source>
</evidence>
<organism evidence="14 15">
    <name type="scientific">Lithospermum erythrorhizon</name>
    <name type="common">Purple gromwell</name>
    <name type="synonym">Lithospermum officinale var. erythrorhizon</name>
    <dbReference type="NCBI Taxonomy" id="34254"/>
    <lineage>
        <taxon>Eukaryota</taxon>
        <taxon>Viridiplantae</taxon>
        <taxon>Streptophyta</taxon>
        <taxon>Embryophyta</taxon>
        <taxon>Tracheophyta</taxon>
        <taxon>Spermatophyta</taxon>
        <taxon>Magnoliopsida</taxon>
        <taxon>eudicotyledons</taxon>
        <taxon>Gunneridae</taxon>
        <taxon>Pentapetalae</taxon>
        <taxon>asterids</taxon>
        <taxon>lamiids</taxon>
        <taxon>Boraginales</taxon>
        <taxon>Boraginaceae</taxon>
        <taxon>Boraginoideae</taxon>
        <taxon>Lithospermeae</taxon>
        <taxon>Lithospermum</taxon>
    </lineage>
</organism>
<comment type="subcellular location">
    <subcellularLocation>
        <location evidence="2">Membrane</location>
        <topology evidence="2">Single-pass membrane protein</topology>
    </subcellularLocation>
</comment>
<comment type="catalytic activity">
    <reaction evidence="1">
        <text>S-ubiquitinyl-[E2 ubiquitin-conjugating enzyme]-L-cysteine + [acceptor protein]-L-lysine = [E2 ubiquitin-conjugating enzyme]-L-cysteine + N(6)-ubiquitinyl-[acceptor protein]-L-lysine.</text>
        <dbReference type="EC" id="2.3.2.27"/>
    </reaction>
</comment>
<evidence type="ECO:0000256" key="8">
    <source>
        <dbReference type="ARBA" id="ARBA00022989"/>
    </source>
</evidence>
<evidence type="ECO:0000259" key="13">
    <source>
        <dbReference type="PROSITE" id="PS50089"/>
    </source>
</evidence>
<comment type="caution">
    <text evidence="14">The sequence shown here is derived from an EMBL/GenBank/DDBJ whole genome shotgun (WGS) entry which is preliminary data.</text>
</comment>
<dbReference type="GO" id="GO:0008270">
    <property type="term" value="F:zinc ion binding"/>
    <property type="evidence" value="ECO:0007669"/>
    <property type="project" value="UniProtKB-KW"/>
</dbReference>
<evidence type="ECO:0000256" key="1">
    <source>
        <dbReference type="ARBA" id="ARBA00000900"/>
    </source>
</evidence>
<dbReference type="GO" id="GO:0016567">
    <property type="term" value="P:protein ubiquitination"/>
    <property type="evidence" value="ECO:0007669"/>
    <property type="project" value="InterPro"/>
</dbReference>
<dbReference type="PROSITE" id="PS50089">
    <property type="entry name" value="ZF_RING_2"/>
    <property type="match status" value="1"/>
</dbReference>
<dbReference type="AlphaFoldDB" id="A0AAV3PFN4"/>
<keyword evidence="6" id="KW-0479">Metal-binding</keyword>
<dbReference type="CDD" id="cd16461">
    <property type="entry name" value="RING-H2_EL5-like"/>
    <property type="match status" value="1"/>
</dbReference>
<comment type="similarity">
    <text evidence="10">Belongs to the RING-type zinc finger family. ATL subfamily.</text>
</comment>
<dbReference type="InterPro" id="IPR044602">
    <property type="entry name" value="ATL10/ATL72-79-like"/>
</dbReference>
<dbReference type="Gene3D" id="3.30.40.10">
    <property type="entry name" value="Zinc/RING finger domain, C3HC4 (zinc finger)"/>
    <property type="match status" value="1"/>
</dbReference>
<keyword evidence="11" id="KW-0863">Zinc-finger</keyword>
<proteinExistence type="inferred from homology"/>
<keyword evidence="4" id="KW-0808">Transferase</keyword>
<feature type="transmembrane region" description="Helical" evidence="12">
    <location>
        <begin position="39"/>
        <end position="60"/>
    </location>
</feature>
<dbReference type="InterPro" id="IPR001841">
    <property type="entry name" value="Znf_RING"/>
</dbReference>
<keyword evidence="15" id="KW-1185">Reference proteome</keyword>
<dbReference type="Pfam" id="PF13639">
    <property type="entry name" value="zf-RING_2"/>
    <property type="match status" value="1"/>
</dbReference>
<name>A0AAV3PFN4_LITER</name>
<keyword evidence="9 12" id="KW-0472">Membrane</keyword>
<dbReference type="EMBL" id="BAABME010001595">
    <property type="protein sequence ID" value="GAA0150459.1"/>
    <property type="molecule type" value="Genomic_DNA"/>
</dbReference>
<evidence type="ECO:0000256" key="2">
    <source>
        <dbReference type="ARBA" id="ARBA00004167"/>
    </source>
</evidence>
<keyword evidence="5 12" id="KW-0812">Transmembrane</keyword>
<dbReference type="PANTHER" id="PTHR46905">
    <property type="entry name" value="RING-H2 FINGER PROTEIN ATL78"/>
    <property type="match status" value="1"/>
</dbReference>
<dbReference type="Proteomes" id="UP001454036">
    <property type="component" value="Unassembled WGS sequence"/>
</dbReference>
<dbReference type="PANTHER" id="PTHR46905:SF21">
    <property type="entry name" value="RING-TYPE E3 UBIQUITIN TRANSFERASE"/>
    <property type="match status" value="1"/>
</dbReference>
<evidence type="ECO:0000256" key="10">
    <source>
        <dbReference type="ARBA" id="ARBA00024209"/>
    </source>
</evidence>
<dbReference type="EC" id="2.3.2.27" evidence="3"/>
<evidence type="ECO:0000256" key="12">
    <source>
        <dbReference type="SAM" id="Phobius"/>
    </source>
</evidence>
<evidence type="ECO:0000256" key="9">
    <source>
        <dbReference type="ARBA" id="ARBA00023136"/>
    </source>
</evidence>
<evidence type="ECO:0000256" key="5">
    <source>
        <dbReference type="ARBA" id="ARBA00022692"/>
    </source>
</evidence>
<keyword evidence="8 12" id="KW-1133">Transmembrane helix</keyword>
<evidence type="ECO:0000256" key="4">
    <source>
        <dbReference type="ARBA" id="ARBA00022679"/>
    </source>
</evidence>
<dbReference type="SUPFAM" id="SSF57850">
    <property type="entry name" value="RING/U-box"/>
    <property type="match status" value="1"/>
</dbReference>
<evidence type="ECO:0000313" key="15">
    <source>
        <dbReference type="Proteomes" id="UP001454036"/>
    </source>
</evidence>
<dbReference type="GO" id="GO:0016020">
    <property type="term" value="C:membrane"/>
    <property type="evidence" value="ECO:0007669"/>
    <property type="project" value="UniProtKB-SubCell"/>
</dbReference>
<sequence length="166" mass="18397">MGSMGREHARFLIENNATRNLNRTGEAYNDGEATFDSNMVIILAALIFALICALGVNTIVRWVLRCRGRLGLETQEEMAVRLAARGMKKDEMSQIPEVVFKSGQDIVQGAATDCPICLGEFREGEVVRILPRCNHGFHVNCIDKWLASHSSCPICRQLLVASVIHV</sequence>
<dbReference type="GO" id="GO:0061630">
    <property type="term" value="F:ubiquitin protein ligase activity"/>
    <property type="evidence" value="ECO:0007669"/>
    <property type="project" value="UniProtKB-EC"/>
</dbReference>
<dbReference type="InterPro" id="IPR013083">
    <property type="entry name" value="Znf_RING/FYVE/PHD"/>
</dbReference>
<gene>
    <name evidence="14" type="ORF">LIER_09398</name>
</gene>
<accession>A0AAV3PFN4</accession>
<dbReference type="SMART" id="SM00184">
    <property type="entry name" value="RING"/>
    <property type="match status" value="1"/>
</dbReference>
<reference evidence="14 15" key="1">
    <citation type="submission" date="2024-01" db="EMBL/GenBank/DDBJ databases">
        <title>The complete chloroplast genome sequence of Lithospermum erythrorhizon: insights into the phylogenetic relationship among Boraginaceae species and the maternal lineages of purple gromwells.</title>
        <authorList>
            <person name="Okada T."/>
            <person name="Watanabe K."/>
        </authorList>
    </citation>
    <scope>NUCLEOTIDE SEQUENCE [LARGE SCALE GENOMIC DNA]</scope>
</reference>
<evidence type="ECO:0000256" key="3">
    <source>
        <dbReference type="ARBA" id="ARBA00012483"/>
    </source>
</evidence>
<feature type="domain" description="RING-type" evidence="13">
    <location>
        <begin position="114"/>
        <end position="156"/>
    </location>
</feature>
<keyword evidence="7" id="KW-0862">Zinc</keyword>